<dbReference type="GO" id="GO:0045892">
    <property type="term" value="P:negative regulation of DNA-templated transcription"/>
    <property type="evidence" value="ECO:0007669"/>
    <property type="project" value="InterPro"/>
</dbReference>
<sequence length="144" mass="16147">MTETRNSRDESLLTPAEWKVMKVVWQHRKRGCASRDVYTETARTEGWAPTTTKSILKRLVNKGHLGVRQVGNAYLYEPAGSAVKSLLAAADNLIENLLEGTSGLVISHMLERTRLTDDDLARLRDLIDRRSADIPIDETDTNKA</sequence>
<dbReference type="EMBL" id="CAFAAY010000020">
    <property type="protein sequence ID" value="CAB4811619.1"/>
    <property type="molecule type" value="Genomic_DNA"/>
</dbReference>
<dbReference type="Gene3D" id="1.10.10.10">
    <property type="entry name" value="Winged helix-like DNA-binding domain superfamily/Winged helix DNA-binding domain"/>
    <property type="match status" value="1"/>
</dbReference>
<proteinExistence type="inferred from homology"/>
<dbReference type="PIRSF" id="PIRSF019455">
    <property type="entry name" value="CopR_AtkY"/>
    <property type="match status" value="1"/>
</dbReference>
<keyword evidence="3" id="KW-0238">DNA-binding</keyword>
<evidence type="ECO:0000256" key="2">
    <source>
        <dbReference type="ARBA" id="ARBA00023015"/>
    </source>
</evidence>
<name>A0A6J6YR22_9ZZZZ</name>
<accession>A0A6J6YR22</accession>
<dbReference type="Pfam" id="PF03965">
    <property type="entry name" value="Penicillinase_R"/>
    <property type="match status" value="1"/>
</dbReference>
<gene>
    <name evidence="5" type="ORF">UFOPK3124_00439</name>
</gene>
<protein>
    <submittedName>
        <fullName evidence="5">Unannotated protein</fullName>
    </submittedName>
</protein>
<evidence type="ECO:0000256" key="1">
    <source>
        <dbReference type="ARBA" id="ARBA00011046"/>
    </source>
</evidence>
<evidence type="ECO:0000256" key="3">
    <source>
        <dbReference type="ARBA" id="ARBA00023125"/>
    </source>
</evidence>
<organism evidence="5">
    <name type="scientific">freshwater metagenome</name>
    <dbReference type="NCBI Taxonomy" id="449393"/>
    <lineage>
        <taxon>unclassified sequences</taxon>
        <taxon>metagenomes</taxon>
        <taxon>ecological metagenomes</taxon>
    </lineage>
</organism>
<keyword evidence="4" id="KW-0804">Transcription</keyword>
<keyword evidence="2" id="KW-0805">Transcription regulation</keyword>
<comment type="similarity">
    <text evidence="1">Belongs to the BlaI transcriptional regulatory family.</text>
</comment>
<dbReference type="AlphaFoldDB" id="A0A6J6YR22"/>
<dbReference type="GO" id="GO:0003677">
    <property type="term" value="F:DNA binding"/>
    <property type="evidence" value="ECO:0007669"/>
    <property type="project" value="UniProtKB-KW"/>
</dbReference>
<evidence type="ECO:0000313" key="5">
    <source>
        <dbReference type="EMBL" id="CAB4811619.1"/>
    </source>
</evidence>
<dbReference type="SUPFAM" id="SSF46785">
    <property type="entry name" value="Winged helix' DNA-binding domain"/>
    <property type="match status" value="1"/>
</dbReference>
<dbReference type="InterPro" id="IPR005650">
    <property type="entry name" value="BlaI_family"/>
</dbReference>
<reference evidence="5" key="1">
    <citation type="submission" date="2020-05" db="EMBL/GenBank/DDBJ databases">
        <authorList>
            <person name="Chiriac C."/>
            <person name="Salcher M."/>
            <person name="Ghai R."/>
            <person name="Kavagutti S V."/>
        </authorList>
    </citation>
    <scope>NUCLEOTIDE SEQUENCE</scope>
</reference>
<dbReference type="InterPro" id="IPR036388">
    <property type="entry name" value="WH-like_DNA-bd_sf"/>
</dbReference>
<evidence type="ECO:0000256" key="4">
    <source>
        <dbReference type="ARBA" id="ARBA00023163"/>
    </source>
</evidence>
<dbReference type="InterPro" id="IPR036390">
    <property type="entry name" value="WH_DNA-bd_sf"/>
</dbReference>